<dbReference type="InterPro" id="IPR009351">
    <property type="entry name" value="AlkZ-like"/>
</dbReference>
<evidence type="ECO:0000313" key="1">
    <source>
        <dbReference type="EMBL" id="MFC3127463.1"/>
    </source>
</evidence>
<dbReference type="Proteomes" id="UP001595593">
    <property type="component" value="Unassembled WGS sequence"/>
</dbReference>
<accession>A0ABV7G7E3</accession>
<gene>
    <name evidence="1" type="ORF">ACFOD4_20555</name>
</gene>
<reference evidence="2" key="1">
    <citation type="journal article" date="2019" name="Int. J. Syst. Evol. Microbiol.">
        <title>The Global Catalogue of Microorganisms (GCM) 10K type strain sequencing project: providing services to taxonomists for standard genome sequencing and annotation.</title>
        <authorList>
            <consortium name="The Broad Institute Genomics Platform"/>
            <consortium name="The Broad Institute Genome Sequencing Center for Infectious Disease"/>
            <person name="Wu L."/>
            <person name="Ma J."/>
        </authorList>
    </citation>
    <scope>NUCLEOTIDE SEQUENCE [LARGE SCALE GENOMIC DNA]</scope>
    <source>
        <strain evidence="2">KCTC 52094</strain>
    </source>
</reference>
<dbReference type="PANTHER" id="PTHR30528">
    <property type="entry name" value="CYTOPLASMIC PROTEIN"/>
    <property type="match status" value="1"/>
</dbReference>
<comment type="caution">
    <text evidence="1">The sequence shown here is derived from an EMBL/GenBank/DDBJ whole genome shotgun (WGS) entry which is preliminary data.</text>
</comment>
<sequence>MTNRPLTLVQLRPQARASTLGPPSTLAGALQRMGFVQPDPIRAPARAQDLILRHRVRGYRAGDLDRAFQRLELEEDFLYAHGFMPVETRHLLHLRADPADEAWLHRPDTLAAAVLEFVRATGPTHPRDLETRFGRDRAINGWGGFSKATTRALESLPHYGLLRIARRQDGIRIYAAAPEPLPLLEGAERARQAVLLVARILAPISPPSLGAVLALMARRNPGLGPLAPVVRDLLKVGALKQDVVEGDRYLWPGGTAEGCHQAVPRDVRILAPFDPLVWDRRRFEHLWGWAYRFEAYTPPAKRQFGYYAMPLLWGDAVIGWANLAQVEGQLQVALGFAGSAPRSQAFQRALDAELTRFRRFFACPDKQPLPS</sequence>
<name>A0ABV7G7E3_9PROT</name>
<dbReference type="RefSeq" id="WP_379599504.1">
    <property type="nucleotide sequence ID" value="NZ_JBHRTN010000028.1"/>
</dbReference>
<dbReference type="EMBL" id="JBHRTN010000028">
    <property type="protein sequence ID" value="MFC3127463.1"/>
    <property type="molecule type" value="Genomic_DNA"/>
</dbReference>
<proteinExistence type="predicted"/>
<dbReference type="PANTHER" id="PTHR30528:SF0">
    <property type="entry name" value="CYTOPLASMIC PROTEIN"/>
    <property type="match status" value="1"/>
</dbReference>
<organism evidence="1 2">
    <name type="scientific">Teichococcus globiformis</name>
    <dbReference type="NCBI Taxonomy" id="2307229"/>
    <lineage>
        <taxon>Bacteria</taxon>
        <taxon>Pseudomonadati</taxon>
        <taxon>Pseudomonadota</taxon>
        <taxon>Alphaproteobacteria</taxon>
        <taxon>Acetobacterales</taxon>
        <taxon>Roseomonadaceae</taxon>
        <taxon>Roseomonas</taxon>
    </lineage>
</organism>
<dbReference type="Pfam" id="PF06224">
    <property type="entry name" value="AlkZ-like"/>
    <property type="match status" value="1"/>
</dbReference>
<evidence type="ECO:0000313" key="2">
    <source>
        <dbReference type="Proteomes" id="UP001595593"/>
    </source>
</evidence>
<protein>
    <submittedName>
        <fullName evidence="1">DNA glycosylase AlkZ-like family protein</fullName>
    </submittedName>
</protein>
<keyword evidence="2" id="KW-1185">Reference proteome</keyword>